<sequence>ICEICDVVETGKIYNLGVTRTNKGLRLKHGNNERIFRLEYVSNNEISDFEFQRWREAMIKQGISLPTLDDLEKKMKEIEESKHYVYNNNDITQIVQEKKRFRKAPINYAVTKNELLKEIEIAKDENDIERETELRKRLTEMEERASELDRKRSENISVMA</sequence>
<evidence type="ECO:0000256" key="4">
    <source>
        <dbReference type="ARBA" id="ARBA00023242"/>
    </source>
</evidence>
<dbReference type="Pfam" id="PF03126">
    <property type="entry name" value="Plus-3"/>
    <property type="match status" value="1"/>
</dbReference>
<dbReference type="PANTHER" id="PTHR13115:SF8">
    <property type="entry name" value="RNA POLYMERASE-ASSOCIATED PROTEIN RTF1 HOMOLOG"/>
    <property type="match status" value="1"/>
</dbReference>
<comment type="subcellular location">
    <subcellularLocation>
        <location evidence="1">Nucleus</location>
    </subcellularLocation>
</comment>
<dbReference type="GO" id="GO:0003677">
    <property type="term" value="F:DNA binding"/>
    <property type="evidence" value="ECO:0007669"/>
    <property type="project" value="InterPro"/>
</dbReference>
<protein>
    <recommendedName>
        <fullName evidence="6">Plus3 domain-containing protein</fullName>
    </recommendedName>
</protein>
<reference evidence="8" key="1">
    <citation type="submission" date="2021-02" db="EMBL/GenBank/DDBJ databases">
        <authorList>
            <person name="Nowell W R."/>
        </authorList>
    </citation>
    <scope>NUCLEOTIDE SEQUENCE</scope>
</reference>
<dbReference type="InterPro" id="IPR004343">
    <property type="entry name" value="Plus-3_dom"/>
</dbReference>
<keyword evidence="3" id="KW-0804">Transcription</keyword>
<dbReference type="GO" id="GO:0016593">
    <property type="term" value="C:Cdc73/Paf1 complex"/>
    <property type="evidence" value="ECO:0007669"/>
    <property type="project" value="TreeGrafter"/>
</dbReference>
<evidence type="ECO:0000259" key="6">
    <source>
        <dbReference type="PROSITE" id="PS51360"/>
    </source>
</evidence>
<evidence type="ECO:0000313" key="10">
    <source>
        <dbReference type="Proteomes" id="UP000663870"/>
    </source>
</evidence>
<proteinExistence type="predicted"/>
<gene>
    <name evidence="8" type="ORF">JXQ802_LOCUS32957</name>
    <name evidence="9" type="ORF">JXQ802_LOCUS33129</name>
    <name evidence="7" type="ORF">ZHD862_LOCUS26539</name>
</gene>
<evidence type="ECO:0000256" key="2">
    <source>
        <dbReference type="ARBA" id="ARBA00023015"/>
    </source>
</evidence>
<evidence type="ECO:0000313" key="7">
    <source>
        <dbReference type="EMBL" id="CAF1273493.1"/>
    </source>
</evidence>
<comment type="caution">
    <text evidence="8">The sequence shown here is derived from an EMBL/GenBank/DDBJ whole genome shotgun (WGS) entry which is preliminary data.</text>
</comment>
<feature type="compositionally biased region" description="Basic and acidic residues" evidence="5">
    <location>
        <begin position="139"/>
        <end position="154"/>
    </location>
</feature>
<name>A0A815IS69_9BILA</name>
<dbReference type="EMBL" id="CAJNOT010002001">
    <property type="protein sequence ID" value="CAF1273493.1"/>
    <property type="molecule type" value="Genomic_DNA"/>
</dbReference>
<evidence type="ECO:0000256" key="3">
    <source>
        <dbReference type="ARBA" id="ARBA00023163"/>
    </source>
</evidence>
<keyword evidence="2" id="KW-0805">Transcription regulation</keyword>
<dbReference type="Proteomes" id="UP000663864">
    <property type="component" value="Unassembled WGS sequence"/>
</dbReference>
<dbReference type="PANTHER" id="PTHR13115">
    <property type="entry name" value="RNA POLYMERASE-ASSOCIATED PROTEIN RTF1 HOMOLOG"/>
    <property type="match status" value="1"/>
</dbReference>
<dbReference type="InterPro" id="IPR036128">
    <property type="entry name" value="Plus3-like_sf"/>
</dbReference>
<dbReference type="Proteomes" id="UP000663870">
    <property type="component" value="Unassembled WGS sequence"/>
</dbReference>
<evidence type="ECO:0000313" key="9">
    <source>
        <dbReference type="EMBL" id="CAF1370585.1"/>
    </source>
</evidence>
<feature type="non-terminal residue" evidence="8">
    <location>
        <position position="1"/>
    </location>
</feature>
<evidence type="ECO:0000313" key="8">
    <source>
        <dbReference type="EMBL" id="CAF1367361.1"/>
    </source>
</evidence>
<keyword evidence="4" id="KW-0539">Nucleus</keyword>
<dbReference type="EMBL" id="CAJNOL010001478">
    <property type="protein sequence ID" value="CAF1367361.1"/>
    <property type="molecule type" value="Genomic_DNA"/>
</dbReference>
<feature type="region of interest" description="Disordered" evidence="5">
    <location>
        <begin position="139"/>
        <end position="160"/>
    </location>
</feature>
<keyword evidence="10" id="KW-1185">Reference proteome</keyword>
<dbReference type="PROSITE" id="PS51360">
    <property type="entry name" value="PLUS3"/>
    <property type="match status" value="1"/>
</dbReference>
<dbReference type="SUPFAM" id="SSF159042">
    <property type="entry name" value="Plus3-like"/>
    <property type="match status" value="1"/>
</dbReference>
<dbReference type="GO" id="GO:1990269">
    <property type="term" value="F:RNA polymerase II C-terminal domain phosphoserine binding"/>
    <property type="evidence" value="ECO:0007669"/>
    <property type="project" value="TreeGrafter"/>
</dbReference>
<dbReference type="Gene3D" id="3.90.70.200">
    <property type="entry name" value="Plus-3 domain"/>
    <property type="match status" value="1"/>
</dbReference>
<feature type="domain" description="Plus3" evidence="6">
    <location>
        <begin position="1"/>
        <end position="83"/>
    </location>
</feature>
<organism evidence="8 10">
    <name type="scientific">Rotaria sordida</name>
    <dbReference type="NCBI Taxonomy" id="392033"/>
    <lineage>
        <taxon>Eukaryota</taxon>
        <taxon>Metazoa</taxon>
        <taxon>Spiralia</taxon>
        <taxon>Gnathifera</taxon>
        <taxon>Rotifera</taxon>
        <taxon>Eurotatoria</taxon>
        <taxon>Bdelloidea</taxon>
        <taxon>Philodinida</taxon>
        <taxon>Philodinidae</taxon>
        <taxon>Rotaria</taxon>
    </lineage>
</organism>
<accession>A0A815IS69</accession>
<dbReference type="EMBL" id="CAJNOL010001496">
    <property type="protein sequence ID" value="CAF1370585.1"/>
    <property type="molecule type" value="Genomic_DNA"/>
</dbReference>
<evidence type="ECO:0000256" key="1">
    <source>
        <dbReference type="ARBA" id="ARBA00004123"/>
    </source>
</evidence>
<dbReference type="AlphaFoldDB" id="A0A815IS69"/>
<evidence type="ECO:0000256" key="5">
    <source>
        <dbReference type="SAM" id="MobiDB-lite"/>
    </source>
</evidence>